<evidence type="ECO:0000313" key="4">
    <source>
        <dbReference type="EMBL" id="SDU90600.1"/>
    </source>
</evidence>
<evidence type="ECO:0000259" key="2">
    <source>
        <dbReference type="PROSITE" id="PS50106"/>
    </source>
</evidence>
<sequence length="355" mass="36416">MRRSSFTRQTVTAFAAAVTFVLLAVTVSVLGVPYVTWSPGTARDVLASSGGAGTEPIISVEGVPTYPTSGRLDLTVVSTTSAGSRLSLPQALVAYFRPDHDALPREAVYPPGRSAADAEAADAEMMVDAQDDAVVAALRASQQTVRQLPAIASVTVGSPAQGHLRPGDLVVSVDGVETPTPALVQAAVRKAQANQELRFVVLRDKVETTVPVLPAPQASGTGVQIGITIGTGYAYDARISYDLGQKIGGPSAGLVFALAIYDKLTPGELLAGQHVAGTGTINPTGVVGGIGGIQEKIAGAQAAGATTFLVPAPNCGDLAGVKTSMRLVRVATLGDAIRSVRWLDSPELADRIPTC</sequence>
<reference evidence="5" key="1">
    <citation type="submission" date="2016-10" db="EMBL/GenBank/DDBJ databases">
        <authorList>
            <person name="Varghese N."/>
            <person name="Submissions S."/>
        </authorList>
    </citation>
    <scope>NUCLEOTIDE SEQUENCE [LARGE SCALE GENOMIC DNA]</scope>
    <source>
        <strain evidence="5">DSM 21743</strain>
    </source>
</reference>
<dbReference type="InterPro" id="IPR036034">
    <property type="entry name" value="PDZ_sf"/>
</dbReference>
<dbReference type="Pfam" id="PF05362">
    <property type="entry name" value="Lon_C"/>
    <property type="match status" value="1"/>
</dbReference>
<dbReference type="SUPFAM" id="SSF54211">
    <property type="entry name" value="Ribosomal protein S5 domain 2-like"/>
    <property type="match status" value="1"/>
</dbReference>
<dbReference type="AlphaFoldDB" id="A0A1H2MBH4"/>
<feature type="active site" evidence="1">
    <location>
        <position position="296"/>
    </location>
</feature>
<keyword evidence="1" id="KW-0645">Protease</keyword>
<dbReference type="InterPro" id="IPR020568">
    <property type="entry name" value="Ribosomal_Su5_D2-typ_SF"/>
</dbReference>
<protein>
    <recommendedName>
        <fullName evidence="1">endopeptidase La</fullName>
        <ecNumber evidence="1">3.4.21.53</ecNumber>
    </recommendedName>
</protein>
<dbReference type="EC" id="3.4.21.53" evidence="1"/>
<evidence type="ECO:0000256" key="1">
    <source>
        <dbReference type="PROSITE-ProRule" id="PRU01122"/>
    </source>
</evidence>
<dbReference type="SUPFAM" id="SSF50156">
    <property type="entry name" value="PDZ domain-like"/>
    <property type="match status" value="1"/>
</dbReference>
<accession>A0A1H2MBH4</accession>
<dbReference type="Gene3D" id="2.30.42.10">
    <property type="match status" value="1"/>
</dbReference>
<dbReference type="OrthoDB" id="2356897at2"/>
<dbReference type="GO" id="GO:0005524">
    <property type="term" value="F:ATP binding"/>
    <property type="evidence" value="ECO:0007669"/>
    <property type="project" value="InterPro"/>
</dbReference>
<dbReference type="InterPro" id="IPR001478">
    <property type="entry name" value="PDZ"/>
</dbReference>
<comment type="similarity">
    <text evidence="1">Belongs to the peptidase S16 family.</text>
</comment>
<dbReference type="RefSeq" id="WP_157719892.1">
    <property type="nucleotide sequence ID" value="NZ_LT629799.1"/>
</dbReference>
<dbReference type="GO" id="GO:0006508">
    <property type="term" value="P:proteolysis"/>
    <property type="evidence" value="ECO:0007669"/>
    <property type="project" value="UniProtKB-KW"/>
</dbReference>
<keyword evidence="5" id="KW-1185">Reference proteome</keyword>
<dbReference type="STRING" id="546874.SAMN04488544_1761"/>
<dbReference type="PROSITE" id="PS50106">
    <property type="entry name" value="PDZ"/>
    <property type="match status" value="1"/>
</dbReference>
<gene>
    <name evidence="4" type="ORF">SAMN04488544_1761</name>
</gene>
<dbReference type="GO" id="GO:0004252">
    <property type="term" value="F:serine-type endopeptidase activity"/>
    <property type="evidence" value="ECO:0007669"/>
    <property type="project" value="UniProtKB-UniRule"/>
</dbReference>
<dbReference type="InterPro" id="IPR041489">
    <property type="entry name" value="PDZ_6"/>
</dbReference>
<dbReference type="InterPro" id="IPR027065">
    <property type="entry name" value="Lon_Prtase"/>
</dbReference>
<dbReference type="PROSITE" id="PS51786">
    <property type="entry name" value="LON_PROTEOLYTIC"/>
    <property type="match status" value="1"/>
</dbReference>
<dbReference type="EMBL" id="LT629799">
    <property type="protein sequence ID" value="SDU90600.1"/>
    <property type="molecule type" value="Genomic_DNA"/>
</dbReference>
<dbReference type="PANTHER" id="PTHR10046">
    <property type="entry name" value="ATP DEPENDENT LON PROTEASE FAMILY MEMBER"/>
    <property type="match status" value="1"/>
</dbReference>
<keyword evidence="1" id="KW-0720">Serine protease</keyword>
<dbReference type="InterPro" id="IPR014721">
    <property type="entry name" value="Ribsml_uS5_D2-typ_fold_subgr"/>
</dbReference>
<dbReference type="Gene3D" id="3.30.230.10">
    <property type="match status" value="1"/>
</dbReference>
<keyword evidence="1" id="KW-0378">Hydrolase</keyword>
<organism evidence="4 5">
    <name type="scientific">Microlunatus sagamiharensis</name>
    <dbReference type="NCBI Taxonomy" id="546874"/>
    <lineage>
        <taxon>Bacteria</taxon>
        <taxon>Bacillati</taxon>
        <taxon>Actinomycetota</taxon>
        <taxon>Actinomycetes</taxon>
        <taxon>Propionibacteriales</taxon>
        <taxon>Propionibacteriaceae</taxon>
        <taxon>Microlunatus</taxon>
    </lineage>
</organism>
<name>A0A1H2MBH4_9ACTN</name>
<proteinExistence type="inferred from homology"/>
<comment type="catalytic activity">
    <reaction evidence="1">
        <text>Hydrolysis of proteins in presence of ATP.</text>
        <dbReference type="EC" id="3.4.21.53"/>
    </reaction>
</comment>
<dbReference type="Proteomes" id="UP000198825">
    <property type="component" value="Chromosome I"/>
</dbReference>
<dbReference type="InterPro" id="IPR008269">
    <property type="entry name" value="Lon_proteolytic"/>
</dbReference>
<feature type="active site" evidence="1">
    <location>
        <position position="251"/>
    </location>
</feature>
<dbReference type="GO" id="GO:0004176">
    <property type="term" value="F:ATP-dependent peptidase activity"/>
    <property type="evidence" value="ECO:0007669"/>
    <property type="project" value="UniProtKB-UniRule"/>
</dbReference>
<evidence type="ECO:0000259" key="3">
    <source>
        <dbReference type="PROSITE" id="PS51786"/>
    </source>
</evidence>
<evidence type="ECO:0000313" key="5">
    <source>
        <dbReference type="Proteomes" id="UP000198825"/>
    </source>
</evidence>
<dbReference type="Pfam" id="PF17820">
    <property type="entry name" value="PDZ_6"/>
    <property type="match status" value="1"/>
</dbReference>
<feature type="domain" description="Lon proteolytic" evidence="3">
    <location>
        <begin position="247"/>
        <end position="343"/>
    </location>
</feature>
<dbReference type="SMART" id="SM00228">
    <property type="entry name" value="PDZ"/>
    <property type="match status" value="1"/>
</dbReference>
<feature type="domain" description="PDZ" evidence="2">
    <location>
        <begin position="151"/>
        <end position="205"/>
    </location>
</feature>
<dbReference type="GO" id="GO:0030163">
    <property type="term" value="P:protein catabolic process"/>
    <property type="evidence" value="ECO:0007669"/>
    <property type="project" value="InterPro"/>
</dbReference>